<gene>
    <name evidence="3" type="ORF">GCM10010916_16370</name>
</gene>
<proteinExistence type="predicted"/>
<feature type="region of interest" description="Disordered" evidence="1">
    <location>
        <begin position="70"/>
        <end position="103"/>
    </location>
</feature>
<evidence type="ECO:0000313" key="3">
    <source>
        <dbReference type="EMBL" id="GGF99847.1"/>
    </source>
</evidence>
<evidence type="ECO:0000313" key="4">
    <source>
        <dbReference type="Proteomes" id="UP000644756"/>
    </source>
</evidence>
<feature type="domain" description="XdhC Rossmann" evidence="2">
    <location>
        <begin position="4"/>
        <end position="58"/>
    </location>
</feature>
<dbReference type="Proteomes" id="UP000644756">
    <property type="component" value="Unassembled WGS sequence"/>
</dbReference>
<dbReference type="Gene3D" id="3.40.50.720">
    <property type="entry name" value="NAD(P)-binding Rossmann-like Domain"/>
    <property type="match status" value="1"/>
</dbReference>
<keyword evidence="4" id="KW-1185">Reference proteome</keyword>
<dbReference type="Pfam" id="PF13478">
    <property type="entry name" value="XdhC_C"/>
    <property type="match status" value="1"/>
</dbReference>
<reference evidence="3" key="1">
    <citation type="journal article" date="2014" name="Int. J. Syst. Evol. Microbiol.">
        <title>Complete genome sequence of Corynebacterium casei LMG S-19264T (=DSM 44701T), isolated from a smear-ripened cheese.</title>
        <authorList>
            <consortium name="US DOE Joint Genome Institute (JGI-PGF)"/>
            <person name="Walter F."/>
            <person name="Albersmeier A."/>
            <person name="Kalinowski J."/>
            <person name="Ruckert C."/>
        </authorList>
    </citation>
    <scope>NUCLEOTIDE SEQUENCE</scope>
    <source>
        <strain evidence="3">CGMCC 1.12987</strain>
    </source>
</reference>
<evidence type="ECO:0000259" key="2">
    <source>
        <dbReference type="Pfam" id="PF13478"/>
    </source>
</evidence>
<dbReference type="AlphaFoldDB" id="A0A917CX28"/>
<protein>
    <recommendedName>
        <fullName evidence="2">XdhC Rossmann domain-containing protein</fullName>
    </recommendedName>
</protein>
<comment type="caution">
    <text evidence="3">The sequence shown here is derived from an EMBL/GenBank/DDBJ whole genome shotgun (WGS) entry which is preliminary data.</text>
</comment>
<dbReference type="PANTHER" id="PTHR30388">
    <property type="entry name" value="ALDEHYDE OXIDOREDUCTASE MOLYBDENUM COFACTOR ASSEMBLY PROTEIN"/>
    <property type="match status" value="1"/>
</dbReference>
<organism evidence="3 4">
    <name type="scientific">Paenibacillus abyssi</name>
    <dbReference type="NCBI Taxonomy" id="1340531"/>
    <lineage>
        <taxon>Bacteria</taxon>
        <taxon>Bacillati</taxon>
        <taxon>Bacillota</taxon>
        <taxon>Bacilli</taxon>
        <taxon>Bacillales</taxon>
        <taxon>Paenibacillaceae</taxon>
        <taxon>Paenibacillus</taxon>
    </lineage>
</organism>
<reference evidence="3" key="2">
    <citation type="submission" date="2020-09" db="EMBL/GenBank/DDBJ databases">
        <authorList>
            <person name="Sun Q."/>
            <person name="Zhou Y."/>
        </authorList>
    </citation>
    <scope>NUCLEOTIDE SEQUENCE</scope>
    <source>
        <strain evidence="3">CGMCC 1.12987</strain>
    </source>
</reference>
<dbReference type="InterPro" id="IPR052698">
    <property type="entry name" value="MoCofactor_Util/Proc"/>
</dbReference>
<dbReference type="PANTHER" id="PTHR30388:SF6">
    <property type="entry name" value="XANTHINE DEHYDROGENASE SUBUNIT A-RELATED"/>
    <property type="match status" value="1"/>
</dbReference>
<dbReference type="InterPro" id="IPR027051">
    <property type="entry name" value="XdhC_Rossmann_dom"/>
</dbReference>
<name>A0A917CX28_9BACL</name>
<sequence>MAAIIKVAPVYIGVMGSKARIVLLADGLNAPDSLHAPVGLPIGAEGPEEIAVSIAAELVQAKRNHASRNATGGIRYEGGGDLFGRRPEPAQGGTEAVSRTFAR</sequence>
<dbReference type="EMBL" id="BMGR01000004">
    <property type="protein sequence ID" value="GGF99847.1"/>
    <property type="molecule type" value="Genomic_DNA"/>
</dbReference>
<accession>A0A917CX28</accession>
<evidence type="ECO:0000256" key="1">
    <source>
        <dbReference type="SAM" id="MobiDB-lite"/>
    </source>
</evidence>